<dbReference type="Pfam" id="PF01432">
    <property type="entry name" value="Peptidase_M3"/>
    <property type="match status" value="1"/>
</dbReference>
<dbReference type="AlphaFoldDB" id="A0AAD7ZL35"/>
<keyword evidence="13" id="KW-1185">Reference proteome</keyword>
<keyword evidence="4 10" id="KW-0479">Metal-binding</keyword>
<dbReference type="InterPro" id="IPR001567">
    <property type="entry name" value="Pept_M3A_M3B_dom"/>
</dbReference>
<name>A0AAD7ZL35_DIPPU</name>
<evidence type="ECO:0000259" key="11">
    <source>
        <dbReference type="Pfam" id="PF01432"/>
    </source>
</evidence>
<evidence type="ECO:0000256" key="7">
    <source>
        <dbReference type="ARBA" id="ARBA00022946"/>
    </source>
</evidence>
<reference evidence="12" key="2">
    <citation type="submission" date="2023-05" db="EMBL/GenBank/DDBJ databases">
        <authorList>
            <person name="Fouks B."/>
        </authorList>
    </citation>
    <scope>NUCLEOTIDE SEQUENCE</scope>
    <source>
        <strain evidence="12">Stay&amp;Tobe</strain>
        <tissue evidence="12">Testes</tissue>
    </source>
</reference>
<evidence type="ECO:0000256" key="5">
    <source>
        <dbReference type="ARBA" id="ARBA00022801"/>
    </source>
</evidence>
<keyword evidence="7" id="KW-0809">Transit peptide</keyword>
<comment type="similarity">
    <text evidence="2 10">Belongs to the peptidase M3 family.</text>
</comment>
<keyword evidence="8 10" id="KW-0482">Metalloprotease</keyword>
<dbReference type="InterPro" id="IPR024077">
    <property type="entry name" value="Neurolysin/TOP_dom2"/>
</dbReference>
<keyword evidence="5 10" id="KW-0378">Hydrolase</keyword>
<keyword evidence="3 10" id="KW-0645">Protease</keyword>
<accession>A0AAD7ZL35</accession>
<dbReference type="InterPro" id="IPR033851">
    <property type="entry name" value="M3A_MIP"/>
</dbReference>
<dbReference type="CDD" id="cd06457">
    <property type="entry name" value="M3A_MIP"/>
    <property type="match status" value="1"/>
</dbReference>
<evidence type="ECO:0000313" key="12">
    <source>
        <dbReference type="EMBL" id="KAJ9582107.1"/>
    </source>
</evidence>
<dbReference type="GO" id="GO:0006627">
    <property type="term" value="P:protein processing involved in protein targeting to mitochondrion"/>
    <property type="evidence" value="ECO:0007669"/>
    <property type="project" value="TreeGrafter"/>
</dbReference>
<dbReference type="GO" id="GO:0006518">
    <property type="term" value="P:peptide metabolic process"/>
    <property type="evidence" value="ECO:0007669"/>
    <property type="project" value="TreeGrafter"/>
</dbReference>
<protein>
    <recommendedName>
        <fullName evidence="11">Peptidase M3A/M3B catalytic domain-containing protein</fullName>
    </recommendedName>
</protein>
<evidence type="ECO:0000313" key="13">
    <source>
        <dbReference type="Proteomes" id="UP001233999"/>
    </source>
</evidence>
<comment type="cofactor">
    <cofactor evidence="10">
        <name>Zn(2+)</name>
        <dbReference type="ChEBI" id="CHEBI:29105"/>
    </cofactor>
    <text evidence="10">Binds 1 zinc ion.</text>
</comment>
<keyword evidence="9" id="KW-0496">Mitochondrion</keyword>
<dbReference type="InterPro" id="IPR024079">
    <property type="entry name" value="MetalloPept_cat_dom_sf"/>
</dbReference>
<dbReference type="Gene3D" id="3.40.390.10">
    <property type="entry name" value="Collagenase (Catalytic Domain)"/>
    <property type="match status" value="1"/>
</dbReference>
<evidence type="ECO:0000256" key="3">
    <source>
        <dbReference type="ARBA" id="ARBA00022670"/>
    </source>
</evidence>
<evidence type="ECO:0000256" key="2">
    <source>
        <dbReference type="ARBA" id="ARBA00006040"/>
    </source>
</evidence>
<reference evidence="12" key="1">
    <citation type="journal article" date="2023" name="IScience">
        <title>Live-bearing cockroach genome reveals convergent evolutionary mechanisms linked to viviparity in insects and beyond.</title>
        <authorList>
            <person name="Fouks B."/>
            <person name="Harrison M.C."/>
            <person name="Mikhailova A.A."/>
            <person name="Marchal E."/>
            <person name="English S."/>
            <person name="Carruthers M."/>
            <person name="Jennings E.C."/>
            <person name="Chiamaka E.L."/>
            <person name="Frigard R.A."/>
            <person name="Pippel M."/>
            <person name="Attardo G.M."/>
            <person name="Benoit J.B."/>
            <person name="Bornberg-Bauer E."/>
            <person name="Tobe S.S."/>
        </authorList>
    </citation>
    <scope>NUCLEOTIDE SEQUENCE</scope>
    <source>
        <strain evidence="12">Stay&amp;Tobe</strain>
    </source>
</reference>
<dbReference type="SUPFAM" id="SSF55486">
    <property type="entry name" value="Metalloproteases ('zincins'), catalytic domain"/>
    <property type="match status" value="1"/>
</dbReference>
<dbReference type="Gene3D" id="1.10.1370.10">
    <property type="entry name" value="Neurolysin, domain 3"/>
    <property type="match status" value="1"/>
</dbReference>
<evidence type="ECO:0000256" key="1">
    <source>
        <dbReference type="ARBA" id="ARBA00004173"/>
    </source>
</evidence>
<comment type="subcellular location">
    <subcellularLocation>
        <location evidence="1">Mitochondrion</location>
    </subcellularLocation>
</comment>
<evidence type="ECO:0000256" key="6">
    <source>
        <dbReference type="ARBA" id="ARBA00022833"/>
    </source>
</evidence>
<keyword evidence="6 10" id="KW-0862">Zinc</keyword>
<gene>
    <name evidence="12" type="ORF">L9F63_003563</name>
</gene>
<dbReference type="GO" id="GO:0004222">
    <property type="term" value="F:metalloendopeptidase activity"/>
    <property type="evidence" value="ECO:0007669"/>
    <property type="project" value="InterPro"/>
</dbReference>
<feature type="domain" description="Peptidase M3A/M3B catalytic" evidence="11">
    <location>
        <begin position="242"/>
        <end position="670"/>
    </location>
</feature>
<comment type="caution">
    <text evidence="12">The sequence shown here is derived from an EMBL/GenBank/DDBJ whole genome shotgun (WGS) entry which is preliminary data.</text>
</comment>
<dbReference type="GO" id="GO:0005739">
    <property type="term" value="C:mitochondrion"/>
    <property type="evidence" value="ECO:0007669"/>
    <property type="project" value="UniProtKB-SubCell"/>
</dbReference>
<proteinExistence type="inferred from homology"/>
<organism evidence="12 13">
    <name type="scientific">Diploptera punctata</name>
    <name type="common">Pacific beetle cockroach</name>
    <dbReference type="NCBI Taxonomy" id="6984"/>
    <lineage>
        <taxon>Eukaryota</taxon>
        <taxon>Metazoa</taxon>
        <taxon>Ecdysozoa</taxon>
        <taxon>Arthropoda</taxon>
        <taxon>Hexapoda</taxon>
        <taxon>Insecta</taxon>
        <taxon>Pterygota</taxon>
        <taxon>Neoptera</taxon>
        <taxon>Polyneoptera</taxon>
        <taxon>Dictyoptera</taxon>
        <taxon>Blattodea</taxon>
        <taxon>Blaberoidea</taxon>
        <taxon>Blaberidae</taxon>
        <taxon>Diplopterinae</taxon>
        <taxon>Diploptera</taxon>
    </lineage>
</organism>
<evidence type="ECO:0000256" key="9">
    <source>
        <dbReference type="ARBA" id="ARBA00023128"/>
    </source>
</evidence>
<evidence type="ECO:0000256" key="4">
    <source>
        <dbReference type="ARBA" id="ARBA00022723"/>
    </source>
</evidence>
<dbReference type="Proteomes" id="UP001233999">
    <property type="component" value="Unassembled WGS sequence"/>
</dbReference>
<dbReference type="GO" id="GO:0046872">
    <property type="term" value="F:metal ion binding"/>
    <property type="evidence" value="ECO:0007669"/>
    <property type="project" value="UniProtKB-UniRule"/>
</dbReference>
<sequence length="694" mass="78832">MHPLLRRIQQSTKSANWRYKIASPVSTWSPLATAFNTKPSRKLNLSLTQDVGLFGIPQLRSHEGFYYLKEQAMWKTDKLIDESCSVTRSRKMVEIFDELSDTLCKVADLAEFIRIAHPQATYAQAAEDACISISGIVEKLNTHRELYSALRMVVNSEDKFTTSAVDDHVSRLFLFDFEQCGIHLPEVERKRVVALNDAILQLGQSFMTGAVSPRAIPKDSLPPSLSQFFSVEGDHILVTGLYADSPNAMAREAAYCIYLHPDPHQEYLLSKMISSRDELAKLCGFPTYSHRALKASIAETPDMVNEFLEILREKLHVKAEADFNILRNMKAADSQQALSAWDIPYYTHKMKQNWLKVSSSEFSPYFSLGACMEGLNMLMNRLYNISLENDEMSPGEAWAPDVYKLTVMHESEGLLGHIYCDFYERPGKPNQDCHFTIRGGKQLADGTYQNPVVVLMLNLPVPRWSSPSLLTPGMVDNLFHEMGHAMHSMLARTKYQHVTGTRCTTDFAEVPSILMEYFASDPRIVKTFARHYLTQEYMPEDMLVQLCASKHLFAASDMQTQVFYSALDQRYHGTHPLNGSTTQVLDELQKKYYGIPYAWQLRFSHLVGYGAKYYSYLLSRAVAAWIWQTYFEADPLNSASGEKYRRECLAHGGGKPARELVSNFLGRDVTPINLANSLISEIDSKQENLKKRLN</sequence>
<dbReference type="PANTHER" id="PTHR11804">
    <property type="entry name" value="PROTEASE M3 THIMET OLIGOPEPTIDASE-RELATED"/>
    <property type="match status" value="1"/>
</dbReference>
<dbReference type="PANTHER" id="PTHR11804:SF79">
    <property type="entry name" value="MITOCHONDRIAL INTERMEDIATE PEPTIDASE"/>
    <property type="match status" value="1"/>
</dbReference>
<dbReference type="FunFam" id="3.40.390.10:FF:000013">
    <property type="entry name" value="Mitochondrial intermediate peptidase"/>
    <property type="match status" value="1"/>
</dbReference>
<dbReference type="InterPro" id="IPR045090">
    <property type="entry name" value="Pept_M3A_M3B"/>
</dbReference>
<evidence type="ECO:0000256" key="8">
    <source>
        <dbReference type="ARBA" id="ARBA00023049"/>
    </source>
</evidence>
<dbReference type="EMBL" id="JASPKZ010007829">
    <property type="protein sequence ID" value="KAJ9582107.1"/>
    <property type="molecule type" value="Genomic_DNA"/>
</dbReference>
<evidence type="ECO:0000256" key="10">
    <source>
        <dbReference type="RuleBase" id="RU003435"/>
    </source>
</evidence>